<dbReference type="AlphaFoldDB" id="A0AAW0UTN1"/>
<feature type="region of interest" description="Disordered" evidence="5">
    <location>
        <begin position="34"/>
        <end position="60"/>
    </location>
</feature>
<dbReference type="PANTHER" id="PTHR22691">
    <property type="entry name" value="YEAST SPT2-RELATED"/>
    <property type="match status" value="1"/>
</dbReference>
<dbReference type="Pfam" id="PF08243">
    <property type="entry name" value="SPT2"/>
    <property type="match status" value="1"/>
</dbReference>
<dbReference type="InterPro" id="IPR013256">
    <property type="entry name" value="Chromatin_SPT2"/>
</dbReference>
<feature type="compositionally biased region" description="Acidic residues" evidence="5">
    <location>
        <begin position="501"/>
        <end position="519"/>
    </location>
</feature>
<dbReference type="Pfam" id="PF22878">
    <property type="entry name" value="SPT2_N"/>
    <property type="match status" value="1"/>
</dbReference>
<evidence type="ECO:0000256" key="2">
    <source>
        <dbReference type="ARBA" id="ARBA00013786"/>
    </source>
</evidence>
<protein>
    <recommendedName>
        <fullName evidence="2">Protein SPT2 homolog</fullName>
    </recommendedName>
</protein>
<dbReference type="Proteomes" id="UP001487740">
    <property type="component" value="Unassembled WGS sequence"/>
</dbReference>
<feature type="domain" description="SPT2 homolog N-terminal" evidence="6">
    <location>
        <begin position="18"/>
        <end position="110"/>
    </location>
</feature>
<dbReference type="SMART" id="SM00784">
    <property type="entry name" value="SPT2"/>
    <property type="match status" value="1"/>
</dbReference>
<gene>
    <name evidence="7" type="ORF">O3P69_000476</name>
</gene>
<dbReference type="GO" id="GO:0006360">
    <property type="term" value="P:transcription by RNA polymerase I"/>
    <property type="evidence" value="ECO:0007669"/>
    <property type="project" value="TreeGrafter"/>
</dbReference>
<feature type="compositionally biased region" description="Gly residues" evidence="5">
    <location>
        <begin position="366"/>
        <end position="377"/>
    </location>
</feature>
<keyword evidence="8" id="KW-1185">Reference proteome</keyword>
<feature type="coiled-coil region" evidence="4">
    <location>
        <begin position="565"/>
        <end position="595"/>
    </location>
</feature>
<evidence type="ECO:0000313" key="7">
    <source>
        <dbReference type="EMBL" id="KAK8403390.1"/>
    </source>
</evidence>
<dbReference type="GO" id="GO:0042393">
    <property type="term" value="F:histone binding"/>
    <property type="evidence" value="ECO:0007669"/>
    <property type="project" value="TreeGrafter"/>
</dbReference>
<dbReference type="InterPro" id="IPR054552">
    <property type="entry name" value="SPT2_N"/>
</dbReference>
<dbReference type="GO" id="GO:0003677">
    <property type="term" value="F:DNA binding"/>
    <property type="evidence" value="ECO:0007669"/>
    <property type="project" value="TreeGrafter"/>
</dbReference>
<name>A0AAW0UTN1_SCYPA</name>
<evidence type="ECO:0000256" key="1">
    <source>
        <dbReference type="ARBA" id="ARBA00006461"/>
    </source>
</evidence>
<reference evidence="7 8" key="1">
    <citation type="submission" date="2023-03" db="EMBL/GenBank/DDBJ databases">
        <title>High-quality genome of Scylla paramamosain provides insights in environmental adaptation.</title>
        <authorList>
            <person name="Zhang L."/>
        </authorList>
    </citation>
    <scope>NUCLEOTIDE SEQUENCE [LARGE SCALE GENOMIC DNA]</scope>
    <source>
        <strain evidence="7">LZ_2023a</strain>
        <tissue evidence="7">Muscle</tissue>
    </source>
</reference>
<evidence type="ECO:0000256" key="3">
    <source>
        <dbReference type="ARBA" id="ARBA00023054"/>
    </source>
</evidence>
<comment type="caution">
    <text evidence="7">The sequence shown here is derived from an EMBL/GenBank/DDBJ whole genome shotgun (WGS) entry which is preliminary data.</text>
</comment>
<feature type="compositionally biased region" description="Basic and acidic residues" evidence="5">
    <location>
        <begin position="50"/>
        <end position="60"/>
    </location>
</feature>
<dbReference type="GO" id="GO:0006334">
    <property type="term" value="P:nucleosome assembly"/>
    <property type="evidence" value="ECO:0007669"/>
    <property type="project" value="TreeGrafter"/>
</dbReference>
<keyword evidence="3 4" id="KW-0175">Coiled coil</keyword>
<feature type="compositionally biased region" description="Basic and acidic residues" evidence="5">
    <location>
        <begin position="297"/>
        <end position="330"/>
    </location>
</feature>
<evidence type="ECO:0000256" key="5">
    <source>
        <dbReference type="SAM" id="MobiDB-lite"/>
    </source>
</evidence>
<dbReference type="EMBL" id="JARAKH010000006">
    <property type="protein sequence ID" value="KAK8403390.1"/>
    <property type="molecule type" value="Genomic_DNA"/>
</dbReference>
<sequence>MVQGATRGRRLEQGNVTMDFSYLLELAKTNDQVNKKEASVSRFSTKLSRPKKEARPGPKVEAVKAVIDKMVMDKHKENEEARKKKENLLKLRAQDRKSNKRIKAMINMSKGASKSVLDDAKDITTAHGEEQCDEDDYGYESNMSQQIFSKLANRYASMPEDEKLKFVRNSKKGTIDDIKSRVINTLKKEEEDESGPRRRKRKRQRTNGEEDDFINDGDDRKDPSRKIVNVNLTNYKSDKYNHFKYGNDQGTKDDPEKERKKKVREKSKHKAAPPPMSFEELLRVAQKKHQETPVMPPKEEIIRGKEKDKKKDNERPLTAKEKEELEEERRRKLRRMGKLPPEKKPPVADAEADKQKKGEKGKGKGSEGSGNSSGGGASKLKKALEAPQQPEPKGIDRSKYFAVPFSQKNRDTPAAPAAPAAPPAAKEPRPPQNARPQGAARPEPPYRETKPQKPAGPPTKDMRPNKPIKPSFPRGRAGPPPGMHKRPPRPPSPQGKMRIESDEEEEYDSEMDDFIDDGEEEMDFSSEIKRMFGYDRNKYRDEDDDVDDMEASFSQMQKEERISAKIGLQEDLEDMKREEEEKRLKMLRLKQAKKARR</sequence>
<comment type="similarity">
    <text evidence="1">Belongs to the SPT2 family.</text>
</comment>
<dbReference type="GO" id="GO:0005730">
    <property type="term" value="C:nucleolus"/>
    <property type="evidence" value="ECO:0007669"/>
    <property type="project" value="TreeGrafter"/>
</dbReference>
<accession>A0AAW0UTN1</accession>
<evidence type="ECO:0000256" key="4">
    <source>
        <dbReference type="SAM" id="Coils"/>
    </source>
</evidence>
<feature type="compositionally biased region" description="Basic and acidic residues" evidence="5">
    <location>
        <begin position="340"/>
        <end position="365"/>
    </location>
</feature>
<organism evidence="7 8">
    <name type="scientific">Scylla paramamosain</name>
    <name type="common">Mud crab</name>
    <dbReference type="NCBI Taxonomy" id="85552"/>
    <lineage>
        <taxon>Eukaryota</taxon>
        <taxon>Metazoa</taxon>
        <taxon>Ecdysozoa</taxon>
        <taxon>Arthropoda</taxon>
        <taxon>Crustacea</taxon>
        <taxon>Multicrustacea</taxon>
        <taxon>Malacostraca</taxon>
        <taxon>Eumalacostraca</taxon>
        <taxon>Eucarida</taxon>
        <taxon>Decapoda</taxon>
        <taxon>Pleocyemata</taxon>
        <taxon>Brachyura</taxon>
        <taxon>Eubrachyura</taxon>
        <taxon>Portunoidea</taxon>
        <taxon>Portunidae</taxon>
        <taxon>Portuninae</taxon>
        <taxon>Scylla</taxon>
    </lineage>
</organism>
<feature type="region of interest" description="Disordered" evidence="5">
    <location>
        <begin position="177"/>
        <end position="519"/>
    </location>
</feature>
<dbReference type="PANTHER" id="PTHR22691:SF8">
    <property type="entry name" value="PROTEIN SPT2 HOMOLOG"/>
    <property type="match status" value="1"/>
</dbReference>
<proteinExistence type="inferred from homology"/>
<evidence type="ECO:0000313" key="8">
    <source>
        <dbReference type="Proteomes" id="UP001487740"/>
    </source>
</evidence>
<evidence type="ECO:0000259" key="6">
    <source>
        <dbReference type="Pfam" id="PF22878"/>
    </source>
</evidence>
<feature type="compositionally biased region" description="Basic residues" evidence="5">
    <location>
        <begin position="259"/>
        <end position="271"/>
    </location>
</feature>